<feature type="transmembrane region" description="Helical" evidence="1">
    <location>
        <begin position="278"/>
        <end position="294"/>
    </location>
</feature>
<dbReference type="OrthoDB" id="3686179at2"/>
<dbReference type="AlphaFoldDB" id="A0A1G6KE37"/>
<feature type="transmembrane region" description="Helical" evidence="1">
    <location>
        <begin position="331"/>
        <end position="354"/>
    </location>
</feature>
<evidence type="ECO:0000256" key="1">
    <source>
        <dbReference type="SAM" id="Phobius"/>
    </source>
</evidence>
<dbReference type="STRING" id="1271860.SAMN05216174_101869"/>
<keyword evidence="1" id="KW-0812">Transmembrane</keyword>
<proteinExistence type="predicted"/>
<dbReference type="Proteomes" id="UP000199501">
    <property type="component" value="Unassembled WGS sequence"/>
</dbReference>
<gene>
    <name evidence="2" type="ORF">SAMN05216174_101869</name>
</gene>
<protein>
    <submittedName>
        <fullName evidence="2">Dolichyl-phosphate-mannose-protein mannosyltransferase</fullName>
    </submittedName>
</protein>
<keyword evidence="2" id="KW-0328">Glycosyltransferase</keyword>
<feature type="transmembrane region" description="Helical" evidence="1">
    <location>
        <begin position="154"/>
        <end position="170"/>
    </location>
</feature>
<keyword evidence="3" id="KW-1185">Reference proteome</keyword>
<accession>A0A1G6KE37</accession>
<name>A0A1G6KE37_9PSEU</name>
<evidence type="ECO:0000313" key="3">
    <source>
        <dbReference type="Proteomes" id="UP000199501"/>
    </source>
</evidence>
<dbReference type="GO" id="GO:0016757">
    <property type="term" value="F:glycosyltransferase activity"/>
    <property type="evidence" value="ECO:0007669"/>
    <property type="project" value="UniProtKB-KW"/>
</dbReference>
<feature type="transmembrane region" description="Helical" evidence="1">
    <location>
        <begin position="214"/>
        <end position="239"/>
    </location>
</feature>
<keyword evidence="1" id="KW-0472">Membrane</keyword>
<evidence type="ECO:0000313" key="2">
    <source>
        <dbReference type="EMBL" id="SDC29349.1"/>
    </source>
</evidence>
<feature type="transmembrane region" description="Helical" evidence="1">
    <location>
        <begin position="125"/>
        <end position="147"/>
    </location>
</feature>
<dbReference type="RefSeq" id="WP_139190507.1">
    <property type="nucleotide sequence ID" value="NZ_FMZZ01000001.1"/>
</dbReference>
<keyword evidence="1" id="KW-1133">Transmembrane helix</keyword>
<feature type="transmembrane region" description="Helical" evidence="1">
    <location>
        <begin position="251"/>
        <end position="271"/>
    </location>
</feature>
<feature type="transmembrane region" description="Helical" evidence="1">
    <location>
        <begin position="300"/>
        <end position="319"/>
    </location>
</feature>
<organism evidence="2 3">
    <name type="scientific">Actinokineospora iranica</name>
    <dbReference type="NCBI Taxonomy" id="1271860"/>
    <lineage>
        <taxon>Bacteria</taxon>
        <taxon>Bacillati</taxon>
        <taxon>Actinomycetota</taxon>
        <taxon>Actinomycetes</taxon>
        <taxon>Pseudonocardiales</taxon>
        <taxon>Pseudonocardiaceae</taxon>
        <taxon>Actinokineospora</taxon>
    </lineage>
</organism>
<reference evidence="3" key="1">
    <citation type="submission" date="2016-10" db="EMBL/GenBank/DDBJ databases">
        <authorList>
            <person name="Varghese N."/>
            <person name="Submissions S."/>
        </authorList>
    </citation>
    <scope>NUCLEOTIDE SEQUENCE [LARGE SCALE GENOMIC DNA]</scope>
    <source>
        <strain evidence="3">IBRC-M 10403</strain>
    </source>
</reference>
<feature type="transmembrane region" description="Helical" evidence="1">
    <location>
        <begin position="103"/>
        <end position="119"/>
    </location>
</feature>
<feature type="transmembrane region" description="Helical" evidence="1">
    <location>
        <begin position="182"/>
        <end position="207"/>
    </location>
</feature>
<dbReference type="EMBL" id="FMZZ01000001">
    <property type="protein sequence ID" value="SDC29349.1"/>
    <property type="molecule type" value="Genomic_DNA"/>
</dbReference>
<sequence length="547" mass="56588">MSAHHVSADFPAPRVWHAAEAGARALPAAALAAVTALLRLAAGDTPTQVGEGRHLAQVFAVDALDRMLDPFVSSLAWLQIAAYTTATDAFIRHATALSAVREPMVIAAATTGALLWLLARRMGLARWTAAAAVAITALSPLALNLQLAVRPENVAVPWALAALALLWTPHRHRRITPDLWATVFLVVAVLTAPVTLALVGTAALLVWRRGRRRLSLMLAALFSLGTGIGLGAGAAVTAFRVASYGPGPGEWLRLDPLLGAAAAAAALGALLSYRLRPLALGVLTLVVLSVLPGGPDTGALAVVVAPAALLVAAVVERGLTHGGRAGKHTRTRPLLAPTAAVALTALAFAVPAWVSGLRAAVDSHTDPVVAAAATRWLSENLPTTPVVTDSATWAELVRGGRLPQVVLLPDTCTRTCATRSWLLVTPTLRTALPYLTPLAEAAEHAETIAVFGSGPDLVEVLRPPDAQDVPLLTAAPEPPAPPTSHRLPSHRIDPGVLSTLAVLPCGRPVLSVPANQSETVIIADDPVIGPLDQPGQAILHPVGFPTG</sequence>
<keyword evidence="2" id="KW-0808">Transferase</keyword>